<dbReference type="OrthoDB" id="4161490at2759"/>
<feature type="domain" description="PNPLA" evidence="7">
    <location>
        <begin position="1"/>
        <end position="209"/>
    </location>
</feature>
<dbReference type="Gene3D" id="3.40.50.300">
    <property type="entry name" value="P-loop containing nucleotide triphosphate hydrolases"/>
    <property type="match status" value="1"/>
</dbReference>
<dbReference type="HOGENOM" id="CLU_509019_0_0_1"/>
<dbReference type="GO" id="GO:0016042">
    <property type="term" value="P:lipid catabolic process"/>
    <property type="evidence" value="ECO:0007669"/>
    <property type="project" value="UniProtKB-UniRule"/>
</dbReference>
<dbReference type="GO" id="GO:0046486">
    <property type="term" value="P:glycerolipid metabolic process"/>
    <property type="evidence" value="ECO:0007669"/>
    <property type="project" value="UniProtKB-ARBA"/>
</dbReference>
<evidence type="ECO:0000256" key="4">
    <source>
        <dbReference type="ARBA" id="ARBA00023098"/>
    </source>
</evidence>
<gene>
    <name evidence="8" type="ORF">EPUS_08377</name>
</gene>
<feature type="region of interest" description="Disordered" evidence="6">
    <location>
        <begin position="512"/>
        <end position="535"/>
    </location>
</feature>
<evidence type="ECO:0000256" key="2">
    <source>
        <dbReference type="ARBA" id="ARBA00022801"/>
    </source>
</evidence>
<dbReference type="GO" id="GO:0016020">
    <property type="term" value="C:membrane"/>
    <property type="evidence" value="ECO:0007669"/>
    <property type="project" value="TreeGrafter"/>
</dbReference>
<feature type="active site" description="Proton acceptor" evidence="5">
    <location>
        <position position="196"/>
    </location>
</feature>
<dbReference type="SUPFAM" id="SSF52151">
    <property type="entry name" value="FabD/lysophospholipase-like"/>
    <property type="match status" value="1"/>
</dbReference>
<dbReference type="EMBL" id="KE721475">
    <property type="protein sequence ID" value="ERF69027.1"/>
    <property type="molecule type" value="Genomic_DNA"/>
</dbReference>
<comment type="caution">
    <text evidence="5">Lacks conserved residue(s) required for the propagation of feature annotation.</text>
</comment>
<dbReference type="InterPro" id="IPR016035">
    <property type="entry name" value="Acyl_Trfase/lysoPLipase"/>
</dbReference>
<dbReference type="InterPro" id="IPR027417">
    <property type="entry name" value="P-loop_NTPase"/>
</dbReference>
<reference evidence="9" key="1">
    <citation type="journal article" date="2014" name="BMC Genomics">
        <title>Genome characteristics reveal the impact of lichenization on lichen-forming fungus Endocarpon pusillum Hedwig (Verrucariales, Ascomycota).</title>
        <authorList>
            <person name="Wang Y.-Y."/>
            <person name="Liu B."/>
            <person name="Zhang X.-Y."/>
            <person name="Zhou Q.-M."/>
            <person name="Zhang T."/>
            <person name="Li H."/>
            <person name="Yu Y.-F."/>
            <person name="Zhang X.-L."/>
            <person name="Hao X.-Y."/>
            <person name="Wang M."/>
            <person name="Wang L."/>
            <person name="Wei J.-C."/>
        </authorList>
    </citation>
    <scope>NUCLEOTIDE SEQUENCE [LARGE SCALE GENOMIC DNA]</scope>
    <source>
        <strain evidence="9">Z07020 / HMAS-L-300199</strain>
    </source>
</reference>
<dbReference type="InterPro" id="IPR056884">
    <property type="entry name" value="NPHP3-like_N"/>
</dbReference>
<dbReference type="Proteomes" id="UP000019373">
    <property type="component" value="Unassembled WGS sequence"/>
</dbReference>
<keyword evidence="3 5" id="KW-0442">Lipid degradation</keyword>
<keyword evidence="2 5" id="KW-0378">Hydrolase</keyword>
<dbReference type="Pfam" id="PF01734">
    <property type="entry name" value="Patatin"/>
    <property type="match status" value="1"/>
</dbReference>
<dbReference type="AlphaFoldDB" id="U1FW04"/>
<evidence type="ECO:0000313" key="9">
    <source>
        <dbReference type="Proteomes" id="UP000019373"/>
    </source>
</evidence>
<evidence type="ECO:0000256" key="3">
    <source>
        <dbReference type="ARBA" id="ARBA00022963"/>
    </source>
</evidence>
<feature type="short sequence motif" description="DGA/G" evidence="5">
    <location>
        <begin position="196"/>
        <end position="198"/>
    </location>
</feature>
<dbReference type="eggNOG" id="KOG4231">
    <property type="taxonomic scope" value="Eukaryota"/>
</dbReference>
<accession>U1FW04</accession>
<evidence type="ECO:0000256" key="6">
    <source>
        <dbReference type="SAM" id="MobiDB-lite"/>
    </source>
</evidence>
<dbReference type="PROSITE" id="PS51635">
    <property type="entry name" value="PNPLA"/>
    <property type="match status" value="1"/>
</dbReference>
<proteinExistence type="predicted"/>
<dbReference type="GeneID" id="19243227"/>
<dbReference type="InterPro" id="IPR002641">
    <property type="entry name" value="PNPLA_dom"/>
</dbReference>
<dbReference type="Pfam" id="PF24883">
    <property type="entry name" value="NPHP3_N"/>
    <property type="match status" value="1"/>
</dbReference>
<evidence type="ECO:0000256" key="1">
    <source>
        <dbReference type="ARBA" id="ARBA00022737"/>
    </source>
</evidence>
<feature type="short sequence motif" description="GXSXG" evidence="5">
    <location>
        <begin position="25"/>
        <end position="29"/>
    </location>
</feature>
<dbReference type="GO" id="GO:0019369">
    <property type="term" value="P:arachidonate metabolic process"/>
    <property type="evidence" value="ECO:0007669"/>
    <property type="project" value="TreeGrafter"/>
</dbReference>
<feature type="compositionally biased region" description="Basic and acidic residues" evidence="6">
    <location>
        <begin position="518"/>
        <end position="535"/>
    </location>
</feature>
<name>U1FW04_ENDPU</name>
<dbReference type="PANTHER" id="PTHR24185:SF1">
    <property type="entry name" value="CALCIUM-INDEPENDENT PHOSPHOLIPASE A2-GAMMA"/>
    <property type="match status" value="1"/>
</dbReference>
<keyword evidence="9" id="KW-1185">Reference proteome</keyword>
<evidence type="ECO:0000259" key="7">
    <source>
        <dbReference type="PROSITE" id="PS51635"/>
    </source>
</evidence>
<keyword evidence="1" id="KW-0677">Repeat</keyword>
<dbReference type="GO" id="GO:0047499">
    <property type="term" value="F:calcium-independent phospholipase A2 activity"/>
    <property type="evidence" value="ECO:0007669"/>
    <property type="project" value="TreeGrafter"/>
</dbReference>
<dbReference type="RefSeq" id="XP_007805300.1">
    <property type="nucleotide sequence ID" value="XM_007807109.1"/>
</dbReference>
<organism evidence="8 9">
    <name type="scientific">Endocarpon pusillum (strain Z07020 / HMAS-L-300199)</name>
    <name type="common">Lichen-forming fungus</name>
    <dbReference type="NCBI Taxonomy" id="1263415"/>
    <lineage>
        <taxon>Eukaryota</taxon>
        <taxon>Fungi</taxon>
        <taxon>Dikarya</taxon>
        <taxon>Ascomycota</taxon>
        <taxon>Pezizomycotina</taxon>
        <taxon>Eurotiomycetes</taxon>
        <taxon>Chaetothyriomycetidae</taxon>
        <taxon>Verrucariales</taxon>
        <taxon>Verrucariaceae</taxon>
        <taxon>Endocarpon</taxon>
    </lineage>
</organism>
<feature type="active site" description="Nucleophile" evidence="5">
    <location>
        <position position="27"/>
    </location>
</feature>
<evidence type="ECO:0000313" key="8">
    <source>
        <dbReference type="EMBL" id="ERF69027.1"/>
    </source>
</evidence>
<dbReference type="PANTHER" id="PTHR24185">
    <property type="entry name" value="CALCIUM-INDEPENDENT PHOSPHOLIPASE A2-GAMMA"/>
    <property type="match status" value="1"/>
</dbReference>
<protein>
    <recommendedName>
        <fullName evidence="7">PNPLA domain-containing protein</fullName>
    </recommendedName>
</protein>
<dbReference type="Gene3D" id="3.40.1090.10">
    <property type="entry name" value="Cytosolic phospholipase A2 catalytic domain"/>
    <property type="match status" value="1"/>
</dbReference>
<evidence type="ECO:0000256" key="5">
    <source>
        <dbReference type="PROSITE-ProRule" id="PRU01161"/>
    </source>
</evidence>
<sequence>MAGINIGRPLGQELQPWQAFDIIGGTSTGGYLAPDQSKICLTPRLTDILRHSIIAIMLGCLRMTIRECQDTYKSLSEAVFTPKRGKYNGWRAVDFLRANEKFDSKILEDEIKKVIAEKLQNDETLLSQANEDCKVFVCAVHEENTSAECIRSYKLPGKDDRLSEECKIWEACRATSAATTFFAPCTIGPFGQKFVDGGIRHNNPVNLVAKETAKLWPNREVLLLSVGTGVPPDLPFQGNLISIAKRLKDIANETEEVHELFYNSHKEMVRSKQYFRFNVPGMGGIGLEEWQEIPRVASATQKYLSRGNSETDLGECVDTIVRISQVSKEALELIDTISPLTFSDKHDELLSKRTEGTGNWFLESPIFTTWASASQSTLWCPGIPGAGKSVMMYFPRNEGCRARVPLIQDRSTAANQLSQAYETDPHVGIAWIYCDYKDAQTLQTSARFLLAFWKQLVLKRGTLSDDAKAICQQTRGGLRAEEALRLLDSECRKNSKTFLMVDALDECTDQIDTQNEMEQGKPKENSSGKIDEASN</sequence>
<keyword evidence="4 5" id="KW-0443">Lipid metabolism</keyword>